<dbReference type="PANTHER" id="PTHR13696:SF96">
    <property type="entry name" value="COBQ_COBB_MIND_PARA NUCLEOTIDE BINDING DOMAIN-CONTAINING PROTEIN"/>
    <property type="match status" value="1"/>
</dbReference>
<name>A0A1H6YYC1_9GAMM</name>
<dbReference type="SUPFAM" id="SSF52540">
    <property type="entry name" value="P-loop containing nucleoside triphosphate hydrolases"/>
    <property type="match status" value="1"/>
</dbReference>
<dbReference type="RefSeq" id="WP_090902771.1">
    <property type="nucleotide sequence ID" value="NZ_FNYO01000099.1"/>
</dbReference>
<evidence type="ECO:0000313" key="2">
    <source>
        <dbReference type="EMBL" id="SEJ42382.1"/>
    </source>
</evidence>
<protein>
    <submittedName>
        <fullName evidence="2">Chromosome partitioning protein</fullName>
    </submittedName>
</protein>
<dbReference type="PIRSF" id="PIRSF009320">
    <property type="entry name" value="Nuc_binding_HP_1000"/>
    <property type="match status" value="1"/>
</dbReference>
<gene>
    <name evidence="2" type="ORF">SAMN04244579_04297</name>
</gene>
<proteinExistence type="predicted"/>
<organism evidence="2 3">
    <name type="scientific">Azotobacter beijerinckii</name>
    <dbReference type="NCBI Taxonomy" id="170623"/>
    <lineage>
        <taxon>Bacteria</taxon>
        <taxon>Pseudomonadati</taxon>
        <taxon>Pseudomonadota</taxon>
        <taxon>Gammaproteobacteria</taxon>
        <taxon>Pseudomonadales</taxon>
        <taxon>Pseudomonadaceae</taxon>
        <taxon>Azotobacter</taxon>
    </lineage>
</organism>
<dbReference type="STRING" id="170623.SAMN04244579_04297"/>
<dbReference type="InterPro" id="IPR050678">
    <property type="entry name" value="DNA_Partitioning_ATPase"/>
</dbReference>
<dbReference type="InterPro" id="IPR002586">
    <property type="entry name" value="CobQ/CobB/MinD/ParA_Nub-bd_dom"/>
</dbReference>
<dbReference type="PANTHER" id="PTHR13696">
    <property type="entry name" value="P-LOOP CONTAINING NUCLEOSIDE TRIPHOSPHATE HYDROLASE"/>
    <property type="match status" value="1"/>
</dbReference>
<dbReference type="Proteomes" id="UP000199005">
    <property type="component" value="Unassembled WGS sequence"/>
</dbReference>
<dbReference type="Gene3D" id="3.40.50.300">
    <property type="entry name" value="P-loop containing nucleotide triphosphate hydrolases"/>
    <property type="match status" value="1"/>
</dbReference>
<dbReference type="EMBL" id="FNYO01000099">
    <property type="protein sequence ID" value="SEJ42382.1"/>
    <property type="molecule type" value="Genomic_DNA"/>
</dbReference>
<evidence type="ECO:0000313" key="3">
    <source>
        <dbReference type="Proteomes" id="UP000199005"/>
    </source>
</evidence>
<accession>A0A1H6YYC1</accession>
<dbReference type="InterPro" id="IPR027417">
    <property type="entry name" value="P-loop_NTPase"/>
</dbReference>
<reference evidence="2 3" key="1">
    <citation type="submission" date="2016-10" db="EMBL/GenBank/DDBJ databases">
        <authorList>
            <person name="de Groot N.N."/>
        </authorList>
    </citation>
    <scope>NUCLEOTIDE SEQUENCE [LARGE SCALE GENOMIC DNA]</scope>
    <source>
        <strain evidence="2 3">DSM 1041</strain>
    </source>
</reference>
<feature type="domain" description="CobQ/CobB/MinD/ParA nucleotide binding" evidence="1">
    <location>
        <begin position="5"/>
        <end position="185"/>
    </location>
</feature>
<evidence type="ECO:0000259" key="1">
    <source>
        <dbReference type="Pfam" id="PF01656"/>
    </source>
</evidence>
<dbReference type="Pfam" id="PF01656">
    <property type="entry name" value="CbiA"/>
    <property type="match status" value="1"/>
</dbReference>
<dbReference type="CDD" id="cd02042">
    <property type="entry name" value="ParAB_family"/>
    <property type="match status" value="1"/>
</dbReference>
<dbReference type="AlphaFoldDB" id="A0A1H6YYC1"/>
<sequence length="234" mass="25271">MPTTIFVSPKGGVGKTTSALALATQLAKKGAAVTVIDADPNYPIQKWAEGGHCPENLRVISGVTEDNISGRIREAAAIDPFVIVDLEGTAAKIVIHALQEADFVVIPMRGSWLDAQQAGRAVALVHDQEMAVRRHVPDYTLPYSVLLTCTPPAYETRNTAALRRGLKERGIPLFATEMTEREAFRSMFFFKRPLEALDSAQVPGIEKAIANAEAFAAEVIERLSGKVKSSEVAS</sequence>